<gene>
    <name evidence="4" type="ORF">ER308_09910</name>
</gene>
<dbReference type="KEGG" id="erz:ER308_09910"/>
<dbReference type="Pfam" id="PF13193">
    <property type="entry name" value="AMP-binding_C"/>
    <property type="match status" value="1"/>
</dbReference>
<evidence type="ECO:0000256" key="1">
    <source>
        <dbReference type="ARBA" id="ARBA00022598"/>
    </source>
</evidence>
<dbReference type="Pfam" id="PF00501">
    <property type="entry name" value="AMP-binding"/>
    <property type="match status" value="1"/>
</dbReference>
<dbReference type="InterPro" id="IPR011957">
    <property type="entry name" value="Benz_CoA_lig"/>
</dbReference>
<dbReference type="EMBL" id="CP036402">
    <property type="protein sequence ID" value="QBI19840.1"/>
    <property type="molecule type" value="Genomic_DNA"/>
</dbReference>
<sequence>MTEAVPAAASDAELGEPNLPETLNLADWFLTARLREGRGDRTAVRTGTGELSYTDVDALARRCATALAELGARREDRVMLALPDGPAFVGAFFGASHLGAVPVMVNPGLTVENLAAIVSYVRPAAIVCDRGDTERLERATGEAGARPAWLDLDPEAEPSELPAPGTPPLEAPVPTHRDDPAVWLFSGGTTGRPKAVVQTHGAFVNTTRCYAQGVIGYAEDDITISVPGLYFGYATGSNLLFPFAVGASTALFSAHPTADVLFDEIAWHRPTILVTVPKMVHEMTNHPRAATEDLSCLRVATSAGEALPPALLQRWTDTFGVELLDGLGTAEMWHIFVSNRPGDVRPGTLGRPVPGFDVRVRDTEGRDVAPGEVGRLWVRGHSRAISYWQDLPKTMEAFRGEWFVAGDLVQQHEDGTISYVGRGDDALKVSGKWVLPGEVEDCLIEHEAVGQCAVVGVPDDHGLTKPVAFVRPSEPTGDDTDSLAERLRAHALDRLEPNKVPRRIVVLEDFPSTHLGKIDRGALRAMLADG</sequence>
<dbReference type="Proteomes" id="UP000291469">
    <property type="component" value="Chromosome"/>
</dbReference>
<dbReference type="RefSeq" id="WP_131154837.1">
    <property type="nucleotide sequence ID" value="NZ_CP036402.1"/>
</dbReference>
<accession>A0A411YF45</accession>
<dbReference type="Gene3D" id="3.40.50.12780">
    <property type="entry name" value="N-terminal domain of ligase-like"/>
    <property type="match status" value="1"/>
</dbReference>
<dbReference type="SUPFAM" id="SSF56801">
    <property type="entry name" value="Acetyl-CoA synthetase-like"/>
    <property type="match status" value="1"/>
</dbReference>
<evidence type="ECO:0000259" key="3">
    <source>
        <dbReference type="Pfam" id="PF13193"/>
    </source>
</evidence>
<keyword evidence="1 4" id="KW-0436">Ligase</keyword>
<dbReference type="GO" id="GO:0005524">
    <property type="term" value="F:ATP binding"/>
    <property type="evidence" value="ECO:0007669"/>
    <property type="project" value="InterPro"/>
</dbReference>
<evidence type="ECO:0000313" key="5">
    <source>
        <dbReference type="Proteomes" id="UP000291469"/>
    </source>
</evidence>
<dbReference type="GO" id="GO:0044550">
    <property type="term" value="P:secondary metabolite biosynthetic process"/>
    <property type="evidence" value="ECO:0007669"/>
    <property type="project" value="TreeGrafter"/>
</dbReference>
<reference evidence="4 5" key="1">
    <citation type="submission" date="2019-01" db="EMBL/GenBank/DDBJ databases">
        <title>Egibacter rhizosphaerae EGI 80759T.</title>
        <authorList>
            <person name="Chen D.-D."/>
            <person name="Tian Y."/>
            <person name="Jiao J.-Y."/>
            <person name="Zhang X.-T."/>
            <person name="Zhang Y.-G."/>
            <person name="Zhang Y."/>
            <person name="Xiao M."/>
            <person name="Shu W.-S."/>
            <person name="Li W.-J."/>
        </authorList>
    </citation>
    <scope>NUCLEOTIDE SEQUENCE [LARGE SCALE GENOMIC DNA]</scope>
    <source>
        <strain evidence="4 5">EGI 80759</strain>
    </source>
</reference>
<protein>
    <submittedName>
        <fullName evidence="4">Benzoate-CoA ligase family protein</fullName>
    </submittedName>
</protein>
<dbReference type="InterPro" id="IPR000873">
    <property type="entry name" value="AMP-dep_synth/lig_dom"/>
</dbReference>
<evidence type="ECO:0000259" key="2">
    <source>
        <dbReference type="Pfam" id="PF00501"/>
    </source>
</evidence>
<dbReference type="InterPro" id="IPR045851">
    <property type="entry name" value="AMP-bd_C_sf"/>
</dbReference>
<name>A0A411YF45_9ACTN</name>
<dbReference type="GO" id="GO:0016405">
    <property type="term" value="F:CoA-ligase activity"/>
    <property type="evidence" value="ECO:0007669"/>
    <property type="project" value="InterPro"/>
</dbReference>
<dbReference type="GO" id="GO:0016878">
    <property type="term" value="F:acid-thiol ligase activity"/>
    <property type="evidence" value="ECO:0007669"/>
    <property type="project" value="TreeGrafter"/>
</dbReference>
<feature type="domain" description="AMP-binding enzyme C-terminal" evidence="3">
    <location>
        <begin position="438"/>
        <end position="517"/>
    </location>
</feature>
<dbReference type="AlphaFoldDB" id="A0A411YF45"/>
<organism evidence="4 5">
    <name type="scientific">Egibacter rhizosphaerae</name>
    <dbReference type="NCBI Taxonomy" id="1670831"/>
    <lineage>
        <taxon>Bacteria</taxon>
        <taxon>Bacillati</taxon>
        <taxon>Actinomycetota</taxon>
        <taxon>Nitriliruptoria</taxon>
        <taxon>Egibacterales</taxon>
        <taxon>Egibacteraceae</taxon>
        <taxon>Egibacter</taxon>
    </lineage>
</organism>
<keyword evidence="5" id="KW-1185">Reference proteome</keyword>
<feature type="domain" description="AMP-dependent synthetase/ligase" evidence="2">
    <location>
        <begin position="37"/>
        <end position="388"/>
    </location>
</feature>
<dbReference type="NCBIfam" id="TIGR02262">
    <property type="entry name" value="benz_CoA_lig"/>
    <property type="match status" value="1"/>
</dbReference>
<dbReference type="InterPro" id="IPR025110">
    <property type="entry name" value="AMP-bd_C"/>
</dbReference>
<dbReference type="PANTHER" id="PTHR43352">
    <property type="entry name" value="ACETYL-COA SYNTHETASE"/>
    <property type="match status" value="1"/>
</dbReference>
<dbReference type="InterPro" id="IPR042099">
    <property type="entry name" value="ANL_N_sf"/>
</dbReference>
<dbReference type="PANTHER" id="PTHR43352:SF1">
    <property type="entry name" value="ANTHRANILATE--COA LIGASE"/>
    <property type="match status" value="1"/>
</dbReference>
<dbReference type="Gene3D" id="3.30.300.30">
    <property type="match status" value="1"/>
</dbReference>
<evidence type="ECO:0000313" key="4">
    <source>
        <dbReference type="EMBL" id="QBI19840.1"/>
    </source>
</evidence>
<dbReference type="OrthoDB" id="9803968at2"/>
<proteinExistence type="predicted"/>